<feature type="domain" description="SLH" evidence="2">
    <location>
        <begin position="1037"/>
        <end position="1095"/>
    </location>
</feature>
<dbReference type="InterPro" id="IPR012334">
    <property type="entry name" value="Pectin_lyas_fold"/>
</dbReference>
<dbReference type="InterPro" id="IPR051801">
    <property type="entry name" value="GH28_Enzymes"/>
</dbReference>
<dbReference type="InterPro" id="IPR034650">
    <property type="entry name" value="YuaB-like"/>
</dbReference>
<name>A0ABV1ENF1_9FIRM</name>
<dbReference type="InterPro" id="IPR011050">
    <property type="entry name" value="Pectin_lyase_fold/virulence"/>
</dbReference>
<dbReference type="Proteomes" id="UP001440599">
    <property type="component" value="Unassembled WGS sequence"/>
</dbReference>
<organism evidence="3 4">
    <name type="scientific">Flavonifractor hominis</name>
    <dbReference type="NCBI Taxonomy" id="3133178"/>
    <lineage>
        <taxon>Bacteria</taxon>
        <taxon>Bacillati</taxon>
        <taxon>Bacillota</taxon>
        <taxon>Clostridia</taxon>
        <taxon>Eubacteriales</taxon>
        <taxon>Oscillospiraceae</taxon>
        <taxon>Flavonifractor</taxon>
    </lineage>
</organism>
<keyword evidence="1" id="KW-0677">Repeat</keyword>
<accession>A0ABV1ENF1</accession>
<protein>
    <submittedName>
        <fullName evidence="3">S-layer homology domain-containing protein</fullName>
    </submittedName>
</protein>
<dbReference type="InterPro" id="IPR001119">
    <property type="entry name" value="SLH_dom"/>
</dbReference>
<dbReference type="CDD" id="cd14670">
    <property type="entry name" value="BslA_like"/>
    <property type="match status" value="1"/>
</dbReference>
<dbReference type="Gene3D" id="2.160.20.10">
    <property type="entry name" value="Single-stranded right-handed beta-helix, Pectin lyase-like"/>
    <property type="match status" value="1"/>
</dbReference>
<dbReference type="PROSITE" id="PS51272">
    <property type="entry name" value="SLH"/>
    <property type="match status" value="3"/>
</dbReference>
<evidence type="ECO:0000259" key="2">
    <source>
        <dbReference type="PROSITE" id="PS51272"/>
    </source>
</evidence>
<dbReference type="SUPFAM" id="SSF51126">
    <property type="entry name" value="Pectin lyase-like"/>
    <property type="match status" value="1"/>
</dbReference>
<dbReference type="PANTHER" id="PTHR31339">
    <property type="entry name" value="PECTIN LYASE-RELATED"/>
    <property type="match status" value="1"/>
</dbReference>
<dbReference type="InterPro" id="IPR038480">
    <property type="entry name" value="YuaB-like_sf"/>
</dbReference>
<sequence length="1095" mass="117831">MRCFRGVRLQRLLSGVLAVSMLSGLTMVRAAEPVKEMSFSAPSEEESLVLVDESMTAGTKRDIVLEYTLPVTMEQRMSLFGTFTLTLPEGITADEHDQINVAGRGDVSLSQQALENSADGAYDYSGEDYGYAQIDISADGRTITYANADFRPNNGVDVVITLKDKEVPAQSVPFEVSFESGDLFYTDTCELQVKDVITDFARDVDENTYSDFTSASFTYTAQEGMEPVFWLRRDGGAWEEAENAVVDNGTATISGLAPEVHYECKLVTDAGDSNILPFYSGTFNVLDYGAAGDGVTDDSDAIDAAIRAANAQGGGLVAFPAGHTYASNTIHLLSNVHLYLDEGVVLKALGELDEVEPINEPFSNGQDFGHSHFHAALFWAERQENIAVECNNATITGNQNLVTGDIEQPGMGDKTFSFKLCKDITVKGTSKEAPLTFLDYGHFAFIATGCDNVTVENIYVGDLENQRDVVNFMQCNNTTAKNVKVLKCSNDIIKLGSDYSLGFVRNVSGTYVENIYADYIGGGNVFQLGSETFGDFSDLTIKNVTITQNADKAGLGFCVNDGGSVRNVTIENVNLANCSGGITLMASDRQGRVPDAMVKAGTIDNVTIKNATLKHNQGNSGAIPVIISGFQAHRTINDMVEGTIYPLTNITFENVSIEASGDYAQTLEHADSEIANVGAGGCYRPSSYPNAKTLPAYALLITKVDGMTIDGGSLTYEDTQNNNRYALVLDNAQNISVSNMNMMLGQAVGNVIDVRGESSYTFNQIRMLPFTADSMPEQIFSVEAVATQTRTGYPNHSEQNDVKLARTKLAPDTTKLDDNQRTISVLEGTTGQQLADQLTSLKGRFVYKIQDQQGQDKEVNDVLKIGDQMVVTAPDGTEKVYSIVENEENGGEGSGGSDTGDTDTTTPPVVIVRPAFNDIANQWYTDAANYVGRNGIMSGVGGGRFDPNGFSSRAMVAQVIYNMEGSPATAGVSGFTDVLAGQWYTDAVTWNVSAKIVSGYGNGLFGTNDNVTREQLVVLLYRYAQYKGYGTSASGSLAAFVDSASVSDWATQAMSWAVANGIINGKDGARLDPQGTATRAEMAKILMTFCQDIAQ</sequence>
<comment type="caution">
    <text evidence="3">The sequence shown here is derived from an EMBL/GenBank/DDBJ whole genome shotgun (WGS) entry which is preliminary data.</text>
</comment>
<gene>
    <name evidence="3" type="ORF">WMO45_06255</name>
</gene>
<dbReference type="Pfam" id="PF00395">
    <property type="entry name" value="SLH"/>
    <property type="match status" value="3"/>
</dbReference>
<feature type="domain" description="SLH" evidence="2">
    <location>
        <begin position="911"/>
        <end position="970"/>
    </location>
</feature>
<dbReference type="InterPro" id="IPR024535">
    <property type="entry name" value="RHGA/B-epi-like_pectate_lyase"/>
</dbReference>
<dbReference type="Pfam" id="PF12708">
    <property type="entry name" value="Pect-lyase_RHGA_epim"/>
    <property type="match status" value="1"/>
</dbReference>
<dbReference type="PANTHER" id="PTHR31339:SF9">
    <property type="entry name" value="PLASMIN AND FIBRONECTIN-BINDING PROTEIN A"/>
    <property type="match status" value="1"/>
</dbReference>
<feature type="domain" description="SLH" evidence="2">
    <location>
        <begin position="971"/>
        <end position="1034"/>
    </location>
</feature>
<reference evidence="3 4" key="1">
    <citation type="submission" date="2024-03" db="EMBL/GenBank/DDBJ databases">
        <title>Human intestinal bacterial collection.</title>
        <authorList>
            <person name="Pauvert C."/>
            <person name="Hitch T.C.A."/>
            <person name="Clavel T."/>
        </authorList>
    </citation>
    <scope>NUCLEOTIDE SEQUENCE [LARGE SCALE GENOMIC DNA]</scope>
    <source>
        <strain evidence="3 4">CLA-AP-H34</strain>
    </source>
</reference>
<evidence type="ECO:0000313" key="3">
    <source>
        <dbReference type="EMBL" id="MEQ2456121.1"/>
    </source>
</evidence>
<dbReference type="Gene3D" id="2.60.40.3490">
    <property type="match status" value="1"/>
</dbReference>
<dbReference type="RefSeq" id="WP_349139702.1">
    <property type="nucleotide sequence ID" value="NZ_JBBMFT010000003.1"/>
</dbReference>
<proteinExistence type="predicted"/>
<evidence type="ECO:0000313" key="4">
    <source>
        <dbReference type="Proteomes" id="UP001440599"/>
    </source>
</evidence>
<dbReference type="EMBL" id="JBBMFT010000003">
    <property type="protein sequence ID" value="MEQ2456121.1"/>
    <property type="molecule type" value="Genomic_DNA"/>
</dbReference>
<dbReference type="InterPro" id="IPR006626">
    <property type="entry name" value="PbH1"/>
</dbReference>
<keyword evidence="4" id="KW-1185">Reference proteome</keyword>
<dbReference type="SMART" id="SM00710">
    <property type="entry name" value="PbH1"/>
    <property type="match status" value="4"/>
</dbReference>
<evidence type="ECO:0000256" key="1">
    <source>
        <dbReference type="ARBA" id="ARBA00022737"/>
    </source>
</evidence>